<evidence type="ECO:0000256" key="2">
    <source>
        <dbReference type="ARBA" id="ARBA00010617"/>
    </source>
</evidence>
<evidence type="ECO:0000313" key="8">
    <source>
        <dbReference type="EMBL" id="KAK4189503.1"/>
    </source>
</evidence>
<dbReference type="GO" id="GO:0020037">
    <property type="term" value="F:heme binding"/>
    <property type="evidence" value="ECO:0007669"/>
    <property type="project" value="InterPro"/>
</dbReference>
<keyword evidence="5 7" id="KW-0408">Iron</keyword>
<reference evidence="8" key="2">
    <citation type="submission" date="2023-05" db="EMBL/GenBank/DDBJ databases">
        <authorList>
            <consortium name="Lawrence Berkeley National Laboratory"/>
            <person name="Steindorff A."/>
            <person name="Hensen N."/>
            <person name="Bonometti L."/>
            <person name="Westerberg I."/>
            <person name="Brannstrom I.O."/>
            <person name="Guillou S."/>
            <person name="Cros-Aarteil S."/>
            <person name="Calhoun S."/>
            <person name="Haridas S."/>
            <person name="Kuo A."/>
            <person name="Mondo S."/>
            <person name="Pangilinan J."/>
            <person name="Riley R."/>
            <person name="Labutti K."/>
            <person name="Andreopoulos B."/>
            <person name="Lipzen A."/>
            <person name="Chen C."/>
            <person name="Yanf M."/>
            <person name="Daum C."/>
            <person name="Ng V."/>
            <person name="Clum A."/>
            <person name="Ohm R."/>
            <person name="Martin F."/>
            <person name="Silar P."/>
            <person name="Natvig D."/>
            <person name="Lalanne C."/>
            <person name="Gautier V."/>
            <person name="Ament-Velasquez S.L."/>
            <person name="Kruys A."/>
            <person name="Hutchinson M.I."/>
            <person name="Powell A.J."/>
            <person name="Barry K."/>
            <person name="Miller A.N."/>
            <person name="Grigoriev I.V."/>
            <person name="Debuchy R."/>
            <person name="Gladieux P."/>
            <person name="Thoren M.H."/>
            <person name="Johannesson H."/>
        </authorList>
    </citation>
    <scope>NUCLEOTIDE SEQUENCE</scope>
    <source>
        <strain evidence="8">PSN309</strain>
    </source>
</reference>
<organism evidence="8 9">
    <name type="scientific">Podospora australis</name>
    <dbReference type="NCBI Taxonomy" id="1536484"/>
    <lineage>
        <taxon>Eukaryota</taxon>
        <taxon>Fungi</taxon>
        <taxon>Dikarya</taxon>
        <taxon>Ascomycota</taxon>
        <taxon>Pezizomycotina</taxon>
        <taxon>Sordariomycetes</taxon>
        <taxon>Sordariomycetidae</taxon>
        <taxon>Sordariales</taxon>
        <taxon>Podosporaceae</taxon>
        <taxon>Podospora</taxon>
    </lineage>
</organism>
<dbReference type="Proteomes" id="UP001302126">
    <property type="component" value="Unassembled WGS sequence"/>
</dbReference>
<dbReference type="InterPro" id="IPR002403">
    <property type="entry name" value="Cyt_P450_E_grp-IV"/>
</dbReference>
<keyword evidence="4 7" id="KW-0479">Metal-binding</keyword>
<dbReference type="PRINTS" id="PR00385">
    <property type="entry name" value="P450"/>
</dbReference>
<dbReference type="Pfam" id="PF00067">
    <property type="entry name" value="p450"/>
    <property type="match status" value="1"/>
</dbReference>
<dbReference type="InterPro" id="IPR001128">
    <property type="entry name" value="Cyt_P450"/>
</dbReference>
<reference evidence="8" key="1">
    <citation type="journal article" date="2023" name="Mol. Phylogenet. Evol.">
        <title>Genome-scale phylogeny and comparative genomics of the fungal order Sordariales.</title>
        <authorList>
            <person name="Hensen N."/>
            <person name="Bonometti L."/>
            <person name="Westerberg I."/>
            <person name="Brannstrom I.O."/>
            <person name="Guillou S."/>
            <person name="Cros-Aarteil S."/>
            <person name="Calhoun S."/>
            <person name="Haridas S."/>
            <person name="Kuo A."/>
            <person name="Mondo S."/>
            <person name="Pangilinan J."/>
            <person name="Riley R."/>
            <person name="LaButti K."/>
            <person name="Andreopoulos B."/>
            <person name="Lipzen A."/>
            <person name="Chen C."/>
            <person name="Yan M."/>
            <person name="Daum C."/>
            <person name="Ng V."/>
            <person name="Clum A."/>
            <person name="Steindorff A."/>
            <person name="Ohm R.A."/>
            <person name="Martin F."/>
            <person name="Silar P."/>
            <person name="Natvig D.O."/>
            <person name="Lalanne C."/>
            <person name="Gautier V."/>
            <person name="Ament-Velasquez S.L."/>
            <person name="Kruys A."/>
            <person name="Hutchinson M.I."/>
            <person name="Powell A.J."/>
            <person name="Barry K."/>
            <person name="Miller A.N."/>
            <person name="Grigoriev I.V."/>
            <person name="Debuchy R."/>
            <person name="Gladieux P."/>
            <person name="Hiltunen Thoren M."/>
            <person name="Johannesson H."/>
        </authorList>
    </citation>
    <scope>NUCLEOTIDE SEQUENCE</scope>
    <source>
        <strain evidence="8">PSN309</strain>
    </source>
</reference>
<dbReference type="PANTHER" id="PTHR24305:SF166">
    <property type="entry name" value="CYTOCHROME P450 12A4, MITOCHONDRIAL-RELATED"/>
    <property type="match status" value="1"/>
</dbReference>
<accession>A0AAN7AJI3</accession>
<evidence type="ECO:0000256" key="6">
    <source>
        <dbReference type="ARBA" id="ARBA00023033"/>
    </source>
</evidence>
<evidence type="ECO:0000313" key="9">
    <source>
        <dbReference type="Proteomes" id="UP001302126"/>
    </source>
</evidence>
<dbReference type="PRINTS" id="PR00465">
    <property type="entry name" value="EP450IV"/>
</dbReference>
<evidence type="ECO:0000256" key="5">
    <source>
        <dbReference type="ARBA" id="ARBA00023004"/>
    </source>
</evidence>
<evidence type="ECO:0000256" key="7">
    <source>
        <dbReference type="PIRSR" id="PIRSR602403-1"/>
    </source>
</evidence>
<comment type="caution">
    <text evidence="8">The sequence shown here is derived from an EMBL/GenBank/DDBJ whole genome shotgun (WGS) entry which is preliminary data.</text>
</comment>
<sequence>MRRFICHSRALFHPLLLGGILHPFQHPVCPREDLPSPHLPVLHLPSTKDGYFPLLGQTPNLIKQTSPVSLYLKWANLHPTSPFIRVLGIFNSETLLVVTPEAHKEILHTHCYSFIKPDIMKRYLSDFLGERGVLFLEGDEHKFVRRQLNSIFSLQSVKKIMPVFQKRAGDLTAYFEKRLDQNGIGEFDINTVYSKATIDVTGAAILGVELGNLTDSTGDTDFLTAFHRLFMQPPLSAIISFINLQVPIRRFLPFVKANTEYLAAGQNTREMTTRVVRRRMTEIKEGNSAKNISEGADLLTMMIENEQNFKEGGELTEHEIVDQILTFLAASHETSADAMLWASFVLATRPDIQSKLRGEILGFLQSNPNKVPGFNDIESLRYLNNFIREILRLYSPAIQTFRESIRDLAICGQVIPKGTVLHLLPSVASTLTTVWGEDGEEFVPERWDDLPKAAAEHPYAWSPFLGGPRICPGKQFALTELKVFLMELVPRFRFKMTEDMEGLQGKMPRTKNPASSYRLAEGNFVRLERIY</sequence>
<protein>
    <submittedName>
        <fullName evidence="8">Cytochrome P450 E-class, group I</fullName>
    </submittedName>
</protein>
<evidence type="ECO:0000256" key="1">
    <source>
        <dbReference type="ARBA" id="ARBA00001971"/>
    </source>
</evidence>
<evidence type="ECO:0000256" key="3">
    <source>
        <dbReference type="ARBA" id="ARBA00022617"/>
    </source>
</evidence>
<dbReference type="GO" id="GO:0004497">
    <property type="term" value="F:monooxygenase activity"/>
    <property type="evidence" value="ECO:0007669"/>
    <property type="project" value="UniProtKB-KW"/>
</dbReference>
<dbReference type="InterPro" id="IPR050121">
    <property type="entry name" value="Cytochrome_P450_monoxygenase"/>
</dbReference>
<gene>
    <name evidence="8" type="ORF">QBC35DRAFT_522227</name>
</gene>
<name>A0AAN7AJI3_9PEZI</name>
<dbReference type="EMBL" id="MU864375">
    <property type="protein sequence ID" value="KAK4189503.1"/>
    <property type="molecule type" value="Genomic_DNA"/>
</dbReference>
<proteinExistence type="inferred from homology"/>
<dbReference type="GO" id="GO:0005506">
    <property type="term" value="F:iron ion binding"/>
    <property type="evidence" value="ECO:0007669"/>
    <property type="project" value="InterPro"/>
</dbReference>
<dbReference type="AlphaFoldDB" id="A0AAN7AJI3"/>
<evidence type="ECO:0000256" key="4">
    <source>
        <dbReference type="ARBA" id="ARBA00022723"/>
    </source>
</evidence>
<dbReference type="GO" id="GO:0016705">
    <property type="term" value="F:oxidoreductase activity, acting on paired donors, with incorporation or reduction of molecular oxygen"/>
    <property type="evidence" value="ECO:0007669"/>
    <property type="project" value="InterPro"/>
</dbReference>
<comment type="cofactor">
    <cofactor evidence="1 7">
        <name>heme</name>
        <dbReference type="ChEBI" id="CHEBI:30413"/>
    </cofactor>
</comment>
<keyword evidence="3 7" id="KW-0349">Heme</keyword>
<dbReference type="InterPro" id="IPR036396">
    <property type="entry name" value="Cyt_P450_sf"/>
</dbReference>
<dbReference type="Gene3D" id="1.10.630.10">
    <property type="entry name" value="Cytochrome P450"/>
    <property type="match status" value="1"/>
</dbReference>
<feature type="binding site" description="axial binding residue" evidence="7">
    <location>
        <position position="471"/>
    </location>
    <ligand>
        <name>heme</name>
        <dbReference type="ChEBI" id="CHEBI:30413"/>
    </ligand>
    <ligandPart>
        <name>Fe</name>
        <dbReference type="ChEBI" id="CHEBI:18248"/>
    </ligandPart>
</feature>
<dbReference type="SUPFAM" id="SSF48264">
    <property type="entry name" value="Cytochrome P450"/>
    <property type="match status" value="1"/>
</dbReference>
<comment type="similarity">
    <text evidence="2">Belongs to the cytochrome P450 family.</text>
</comment>
<dbReference type="PANTHER" id="PTHR24305">
    <property type="entry name" value="CYTOCHROME P450"/>
    <property type="match status" value="1"/>
</dbReference>
<keyword evidence="6" id="KW-0560">Oxidoreductase</keyword>
<keyword evidence="6" id="KW-0503">Monooxygenase</keyword>
<keyword evidence="9" id="KW-1185">Reference proteome</keyword>